<evidence type="ECO:0000256" key="1">
    <source>
        <dbReference type="ARBA" id="ARBA00001933"/>
    </source>
</evidence>
<evidence type="ECO:0000256" key="8">
    <source>
        <dbReference type="ARBA" id="ARBA00023004"/>
    </source>
</evidence>
<keyword evidence="9" id="KW-0411">Iron-sulfur</keyword>
<dbReference type="KEGG" id="ipa:Isop_0815"/>
<dbReference type="PANTHER" id="PTHR11601">
    <property type="entry name" value="CYSTEINE DESULFURYLASE FAMILY MEMBER"/>
    <property type="match status" value="1"/>
</dbReference>
<dbReference type="HOGENOM" id="CLU_003433_0_0_0"/>
<dbReference type="PANTHER" id="PTHR11601:SF34">
    <property type="entry name" value="CYSTEINE DESULFURASE"/>
    <property type="match status" value="1"/>
</dbReference>
<dbReference type="InterPro" id="IPR016454">
    <property type="entry name" value="Cysteine_dSase"/>
</dbReference>
<keyword evidence="5 13" id="KW-0808">Transferase</keyword>
<comment type="catalytic activity">
    <reaction evidence="10">
        <text>(sulfur carrier)-H + L-cysteine = (sulfur carrier)-SH + L-alanine</text>
        <dbReference type="Rhea" id="RHEA:43892"/>
        <dbReference type="Rhea" id="RHEA-COMP:14737"/>
        <dbReference type="Rhea" id="RHEA-COMP:14739"/>
        <dbReference type="ChEBI" id="CHEBI:29917"/>
        <dbReference type="ChEBI" id="CHEBI:35235"/>
        <dbReference type="ChEBI" id="CHEBI:57972"/>
        <dbReference type="ChEBI" id="CHEBI:64428"/>
        <dbReference type="EC" id="2.8.1.7"/>
    </reaction>
</comment>
<dbReference type="EMBL" id="CP002353">
    <property type="protein sequence ID" value="ADV61405.1"/>
    <property type="molecule type" value="Genomic_DNA"/>
</dbReference>
<evidence type="ECO:0000256" key="7">
    <source>
        <dbReference type="ARBA" id="ARBA00022898"/>
    </source>
</evidence>
<evidence type="ECO:0000256" key="6">
    <source>
        <dbReference type="ARBA" id="ARBA00022723"/>
    </source>
</evidence>
<dbReference type="Proteomes" id="UP000008631">
    <property type="component" value="Chromosome"/>
</dbReference>
<protein>
    <recommendedName>
        <fullName evidence="4">cysteine desulfurase</fullName>
        <ecNumber evidence="4">2.8.1.7</ecNumber>
    </recommendedName>
</protein>
<evidence type="ECO:0000256" key="11">
    <source>
        <dbReference type="SAM" id="MobiDB-lite"/>
    </source>
</evidence>
<evidence type="ECO:0000313" key="14">
    <source>
        <dbReference type="Proteomes" id="UP000008631"/>
    </source>
</evidence>
<comment type="function">
    <text evidence="2">Catalyzes the removal of elemental sulfur atoms from cysteine to produce alanine. Seems to participate in the biosynthesis of the nitrogenase metalloclusters by providing the inorganic sulfur required for the Fe-S core formation.</text>
</comment>
<evidence type="ECO:0000259" key="12">
    <source>
        <dbReference type="Pfam" id="PF00266"/>
    </source>
</evidence>
<dbReference type="FunCoup" id="E8R2C0">
    <property type="interactions" value="494"/>
</dbReference>
<dbReference type="InterPro" id="IPR015422">
    <property type="entry name" value="PyrdxlP-dep_Trfase_small"/>
</dbReference>
<dbReference type="SUPFAM" id="SSF53383">
    <property type="entry name" value="PLP-dependent transferases"/>
    <property type="match status" value="1"/>
</dbReference>
<dbReference type="PIRSF" id="PIRSF005572">
    <property type="entry name" value="NifS"/>
    <property type="match status" value="1"/>
</dbReference>
<dbReference type="InterPro" id="IPR000192">
    <property type="entry name" value="Aminotrans_V_dom"/>
</dbReference>
<dbReference type="GO" id="GO:0031071">
    <property type="term" value="F:cysteine desulfurase activity"/>
    <property type="evidence" value="ECO:0007669"/>
    <property type="project" value="UniProtKB-EC"/>
</dbReference>
<reference evidence="13 14" key="2">
    <citation type="journal article" date="2011" name="Stand. Genomic Sci.">
        <title>Complete genome sequence of Isosphaera pallida type strain (IS1B).</title>
        <authorList>
            <consortium name="US DOE Joint Genome Institute (JGI-PGF)"/>
            <person name="Goker M."/>
            <person name="Cleland D."/>
            <person name="Saunders E."/>
            <person name="Lapidus A."/>
            <person name="Nolan M."/>
            <person name="Lucas S."/>
            <person name="Hammon N."/>
            <person name="Deshpande S."/>
            <person name="Cheng J.F."/>
            <person name="Tapia R."/>
            <person name="Han C."/>
            <person name="Goodwin L."/>
            <person name="Pitluck S."/>
            <person name="Liolios K."/>
            <person name="Pagani I."/>
            <person name="Ivanova N."/>
            <person name="Mavromatis K."/>
            <person name="Pati A."/>
            <person name="Chen A."/>
            <person name="Palaniappan K."/>
            <person name="Land M."/>
            <person name="Hauser L."/>
            <person name="Chang Y.J."/>
            <person name="Jeffries C.D."/>
            <person name="Detter J.C."/>
            <person name="Beck B."/>
            <person name="Woyke T."/>
            <person name="Bristow J."/>
            <person name="Eisen J.A."/>
            <person name="Markowitz V."/>
            <person name="Hugenholtz P."/>
            <person name="Kyrpides N.C."/>
            <person name="Klenk H.P."/>
        </authorList>
    </citation>
    <scope>NUCLEOTIDE SEQUENCE [LARGE SCALE GENOMIC DNA]</scope>
    <source>
        <strain evidence="14">ATCC 43644 / DSM 9630 / IS1B</strain>
    </source>
</reference>
<accession>E8R2C0</accession>
<dbReference type="GO" id="GO:0046872">
    <property type="term" value="F:metal ion binding"/>
    <property type="evidence" value="ECO:0007669"/>
    <property type="project" value="UniProtKB-KW"/>
</dbReference>
<dbReference type="Pfam" id="PF00266">
    <property type="entry name" value="Aminotran_5"/>
    <property type="match status" value="1"/>
</dbReference>
<comment type="similarity">
    <text evidence="3">Belongs to the class-V pyridoxal-phosphate-dependent aminotransferase family. NifS/IscS subfamily.</text>
</comment>
<dbReference type="AlphaFoldDB" id="E8R2C0"/>
<evidence type="ECO:0000256" key="5">
    <source>
        <dbReference type="ARBA" id="ARBA00022679"/>
    </source>
</evidence>
<dbReference type="InterPro" id="IPR015421">
    <property type="entry name" value="PyrdxlP-dep_Trfase_major"/>
</dbReference>
<evidence type="ECO:0000256" key="9">
    <source>
        <dbReference type="ARBA" id="ARBA00023014"/>
    </source>
</evidence>
<evidence type="ECO:0000256" key="3">
    <source>
        <dbReference type="ARBA" id="ARBA00006490"/>
    </source>
</evidence>
<sequence>MSMSALAVTWRKRRQGEVMSGDEKPTRAVAPPRGESRPIYLDNHATTRVDPRVVEAMLPWMLEDYGNAASAHAFGQAARRAVETAREHLAALVGAQPEEIVFTSGATESNHLALLGIAQVAPPNRRHLVISAVEHRATLDPARRLARQGWRVTQVPPDRLGRIAPEAVAEAIGPDTALVSILAANNEVGTLAPLEPIAAVCRTRGVPFHTDAVQWIGHLPFDLGQTGADLVSLSAHKFHGPKGIGALVARRVRRCDDQGPPPRLAPLFEGGGQERGLRAGTAPVPLIVGLGEAARLALTEGLAQAPTIRALRDRLHDRIRRGLDNQGVLLNGDPDPANRLPHNLHLSFEGIEGEGLLTRLNGVAVSAGAACSTTSAAPSHVLKAMGVEERLIRAGLRFGLSRFTTEEEIDRAADEVVRVVLSLRNG</sequence>
<evidence type="ECO:0000256" key="2">
    <source>
        <dbReference type="ARBA" id="ARBA00003120"/>
    </source>
</evidence>
<evidence type="ECO:0000313" key="13">
    <source>
        <dbReference type="EMBL" id="ADV61405.1"/>
    </source>
</evidence>
<feature type="region of interest" description="Disordered" evidence="11">
    <location>
        <begin position="13"/>
        <end position="39"/>
    </location>
</feature>
<dbReference type="eggNOG" id="COG1104">
    <property type="taxonomic scope" value="Bacteria"/>
</dbReference>
<dbReference type="FunFam" id="3.40.640.10:FF:000084">
    <property type="entry name" value="IscS-like cysteine desulfurase"/>
    <property type="match status" value="1"/>
</dbReference>
<keyword evidence="6" id="KW-0479">Metal-binding</keyword>
<feature type="domain" description="Aminotransferase class V" evidence="12">
    <location>
        <begin position="39"/>
        <end position="411"/>
    </location>
</feature>
<gene>
    <name evidence="13" type="ordered locus">Isop_0815</name>
</gene>
<comment type="cofactor">
    <cofactor evidence="1">
        <name>pyridoxal 5'-phosphate</name>
        <dbReference type="ChEBI" id="CHEBI:597326"/>
    </cofactor>
</comment>
<keyword evidence="8" id="KW-0408">Iron</keyword>
<reference key="1">
    <citation type="submission" date="2010-11" db="EMBL/GenBank/DDBJ databases">
        <title>The complete sequence of chromosome of Isophaera pallida ATCC 43644.</title>
        <authorList>
            <consortium name="US DOE Joint Genome Institute (JGI-PGF)"/>
            <person name="Lucas S."/>
            <person name="Copeland A."/>
            <person name="Lapidus A."/>
            <person name="Bruce D."/>
            <person name="Goodwin L."/>
            <person name="Pitluck S."/>
            <person name="Kyrpides N."/>
            <person name="Mavromatis K."/>
            <person name="Pagani I."/>
            <person name="Ivanova N."/>
            <person name="Saunders E."/>
            <person name="Brettin T."/>
            <person name="Detter J.C."/>
            <person name="Han C."/>
            <person name="Tapia R."/>
            <person name="Land M."/>
            <person name="Hauser L."/>
            <person name="Markowitz V."/>
            <person name="Cheng J.-F."/>
            <person name="Hugenholtz P."/>
            <person name="Woyke T."/>
            <person name="Wu D."/>
            <person name="Eisen J.A."/>
        </authorList>
    </citation>
    <scope>NUCLEOTIDE SEQUENCE</scope>
    <source>
        <strain>ATCC 43644</strain>
    </source>
</reference>
<evidence type="ECO:0000256" key="10">
    <source>
        <dbReference type="ARBA" id="ARBA00050776"/>
    </source>
</evidence>
<dbReference type="Gene3D" id="3.40.640.10">
    <property type="entry name" value="Type I PLP-dependent aspartate aminotransferase-like (Major domain)"/>
    <property type="match status" value="1"/>
</dbReference>
<dbReference type="GO" id="GO:0051536">
    <property type="term" value="F:iron-sulfur cluster binding"/>
    <property type="evidence" value="ECO:0007669"/>
    <property type="project" value="UniProtKB-KW"/>
</dbReference>
<evidence type="ECO:0000256" key="4">
    <source>
        <dbReference type="ARBA" id="ARBA00012239"/>
    </source>
</evidence>
<dbReference type="STRING" id="575540.Isop_0815"/>
<name>E8R2C0_ISOPI</name>
<organism evidence="13 14">
    <name type="scientific">Isosphaera pallida (strain ATCC 43644 / DSM 9630 / IS1B)</name>
    <dbReference type="NCBI Taxonomy" id="575540"/>
    <lineage>
        <taxon>Bacteria</taxon>
        <taxon>Pseudomonadati</taxon>
        <taxon>Planctomycetota</taxon>
        <taxon>Planctomycetia</taxon>
        <taxon>Isosphaerales</taxon>
        <taxon>Isosphaeraceae</taxon>
        <taxon>Isosphaera</taxon>
    </lineage>
</organism>
<proteinExistence type="inferred from homology"/>
<dbReference type="InterPro" id="IPR015424">
    <property type="entry name" value="PyrdxlP-dep_Trfase"/>
</dbReference>
<dbReference type="EC" id="2.8.1.7" evidence="4"/>
<dbReference type="Gene3D" id="3.90.1150.10">
    <property type="entry name" value="Aspartate Aminotransferase, domain 1"/>
    <property type="match status" value="1"/>
</dbReference>
<dbReference type="InParanoid" id="E8R2C0"/>
<keyword evidence="7" id="KW-0663">Pyridoxal phosphate</keyword>
<keyword evidence="14" id="KW-1185">Reference proteome</keyword>